<dbReference type="Proteomes" id="UP000076858">
    <property type="component" value="Unassembled WGS sequence"/>
</dbReference>
<dbReference type="OrthoDB" id="4843387at2759"/>
<evidence type="ECO:0000313" key="2">
    <source>
        <dbReference type="Proteomes" id="UP000076858"/>
    </source>
</evidence>
<dbReference type="AlphaFoldDB" id="A0A0P6AHT4"/>
<keyword evidence="2" id="KW-1185">Reference proteome</keyword>
<reference evidence="1 2" key="1">
    <citation type="submission" date="2016-03" db="EMBL/GenBank/DDBJ databases">
        <title>EvidentialGene: Evidence-directed Construction of Genes on Genomes.</title>
        <authorList>
            <person name="Gilbert D.G."/>
            <person name="Choi J.-H."/>
            <person name="Mockaitis K."/>
            <person name="Colbourne J."/>
            <person name="Pfrender M."/>
        </authorList>
    </citation>
    <scope>NUCLEOTIDE SEQUENCE [LARGE SCALE GENOMIC DNA]</scope>
    <source>
        <strain evidence="1 2">Xinb3</strain>
        <tissue evidence="1">Complete organism</tissue>
    </source>
</reference>
<protein>
    <submittedName>
        <fullName evidence="1">Uncharacterized protein</fullName>
    </submittedName>
</protein>
<dbReference type="Gene3D" id="3.30.420.10">
    <property type="entry name" value="Ribonuclease H-like superfamily/Ribonuclease H"/>
    <property type="match status" value="1"/>
</dbReference>
<dbReference type="STRING" id="35525.A0A0P6AHT4"/>
<proteinExistence type="predicted"/>
<dbReference type="GO" id="GO:0003676">
    <property type="term" value="F:nucleic acid binding"/>
    <property type="evidence" value="ECO:0007669"/>
    <property type="project" value="InterPro"/>
</dbReference>
<dbReference type="EMBL" id="LRGB01000755">
    <property type="protein sequence ID" value="KZS16147.1"/>
    <property type="molecule type" value="Genomic_DNA"/>
</dbReference>
<name>A0A0P6AHT4_9CRUS</name>
<evidence type="ECO:0000313" key="1">
    <source>
        <dbReference type="EMBL" id="KZS16147.1"/>
    </source>
</evidence>
<gene>
    <name evidence="1" type="ORF">APZ42_018156</name>
</gene>
<dbReference type="InterPro" id="IPR036397">
    <property type="entry name" value="RNaseH_sf"/>
</dbReference>
<comment type="caution">
    <text evidence="1">The sequence shown here is derived from an EMBL/GenBank/DDBJ whole genome shotgun (WGS) entry which is preliminary data.</text>
</comment>
<accession>A0A0P6AHT4</accession>
<sequence length="213" mass="25031">MFRPELTLDQKISRASAAKNMIKNGDKYTIGVAYGDSQRFRFEDNGTVSLYHQSEKANIPNTVLAWSCMSTINSTISRVDGRLNSAKYRNLLENHVLPLREQTSSNMIQYVHDWFPVHHSAAMKKFYSENRNDLILLDWPRCFGDIMPVEWLWKVMINELNEKQIKVFSEQRLWEEIFKVWQKVCTKDFVFSLLNNITVNLERVVKNQGDYVD</sequence>
<organism evidence="1 2">
    <name type="scientific">Daphnia magna</name>
    <dbReference type="NCBI Taxonomy" id="35525"/>
    <lineage>
        <taxon>Eukaryota</taxon>
        <taxon>Metazoa</taxon>
        <taxon>Ecdysozoa</taxon>
        <taxon>Arthropoda</taxon>
        <taxon>Crustacea</taxon>
        <taxon>Branchiopoda</taxon>
        <taxon>Diplostraca</taxon>
        <taxon>Cladocera</taxon>
        <taxon>Anomopoda</taxon>
        <taxon>Daphniidae</taxon>
        <taxon>Daphnia</taxon>
    </lineage>
</organism>